<evidence type="ECO:0000259" key="1">
    <source>
        <dbReference type="SMART" id="SM00530"/>
    </source>
</evidence>
<dbReference type="AlphaFoldDB" id="V9W3F1"/>
<dbReference type="SMART" id="SM00530">
    <property type="entry name" value="HTH_XRE"/>
    <property type="match status" value="1"/>
</dbReference>
<dbReference type="Pfam" id="PF01381">
    <property type="entry name" value="HTH_3"/>
    <property type="match status" value="1"/>
</dbReference>
<dbReference type="HOGENOM" id="CLU_176794_2_0_9"/>
<sequence length="70" mass="8261">MRLVLNNKNVEEYMLKQGWDEREFAKRIGVSHVQVYRVLRGQRFPGNEFIAGMMSACENTEVGRLFKLIR</sequence>
<feature type="domain" description="HTH cro/C1-type" evidence="1">
    <location>
        <begin position="9"/>
        <end position="64"/>
    </location>
</feature>
<dbReference type="KEGG" id="plv:ERIC2_c08450"/>
<dbReference type="GO" id="GO:0003677">
    <property type="term" value="F:DNA binding"/>
    <property type="evidence" value="ECO:0007669"/>
    <property type="project" value="InterPro"/>
</dbReference>
<dbReference type="CDD" id="cd00093">
    <property type="entry name" value="HTH_XRE"/>
    <property type="match status" value="1"/>
</dbReference>
<proteinExistence type="predicted"/>
<dbReference type="eggNOG" id="ENOG50307G5">
    <property type="taxonomic scope" value="Bacteria"/>
</dbReference>
<dbReference type="SUPFAM" id="SSF47413">
    <property type="entry name" value="lambda repressor-like DNA-binding domains"/>
    <property type="match status" value="1"/>
</dbReference>
<reference evidence="2 3" key="1">
    <citation type="journal article" date="2014" name="PLoS ONE">
        <title>How to Kill the Honey Bee Larva: Genomic Potential and Virulence Mechanisms of Paenibacillus larvae.</title>
        <authorList>
            <person name="Djukic M."/>
            <person name="Brzuszkiewicz E."/>
            <person name="Funfhaus A."/>
            <person name="Voss J."/>
            <person name="Gollnow K."/>
            <person name="Poppinga L."/>
            <person name="Liesegang H."/>
            <person name="Garcia-Gonzalez E."/>
            <person name="Genersch E."/>
            <person name="Daniel R."/>
        </authorList>
    </citation>
    <scope>NUCLEOTIDE SEQUENCE [LARGE SCALE GENOMIC DNA]</scope>
    <source>
        <strain evidence="2 3">DSM 25430</strain>
    </source>
</reference>
<keyword evidence="3" id="KW-1185">Reference proteome</keyword>
<protein>
    <recommendedName>
        <fullName evidence="1">HTH cro/C1-type domain-containing protein</fullName>
    </recommendedName>
</protein>
<accession>V9W3F1</accession>
<evidence type="ECO:0000313" key="2">
    <source>
        <dbReference type="EMBL" id="AHD04678.1"/>
    </source>
</evidence>
<dbReference type="Proteomes" id="UP000029431">
    <property type="component" value="Chromosome"/>
</dbReference>
<dbReference type="InterPro" id="IPR010982">
    <property type="entry name" value="Lambda_DNA-bd_dom_sf"/>
</dbReference>
<gene>
    <name evidence="2" type="ORF">ERIC2_c08450</name>
</gene>
<dbReference type="EMBL" id="CP003355">
    <property type="protein sequence ID" value="AHD04678.1"/>
    <property type="molecule type" value="Genomic_DNA"/>
</dbReference>
<dbReference type="Gene3D" id="1.10.260.40">
    <property type="entry name" value="lambda repressor-like DNA-binding domains"/>
    <property type="match status" value="1"/>
</dbReference>
<organism evidence="2 3">
    <name type="scientific">Paenibacillus larvae subsp. larvae DSM 25430</name>
    <dbReference type="NCBI Taxonomy" id="697284"/>
    <lineage>
        <taxon>Bacteria</taxon>
        <taxon>Bacillati</taxon>
        <taxon>Bacillota</taxon>
        <taxon>Bacilli</taxon>
        <taxon>Bacillales</taxon>
        <taxon>Paenibacillaceae</taxon>
        <taxon>Paenibacillus</taxon>
    </lineage>
</organism>
<name>V9W3F1_9BACL</name>
<dbReference type="InterPro" id="IPR001387">
    <property type="entry name" value="Cro/C1-type_HTH"/>
</dbReference>
<evidence type="ECO:0000313" key="3">
    <source>
        <dbReference type="Proteomes" id="UP000029431"/>
    </source>
</evidence>
<dbReference type="RefSeq" id="WP_024093400.1">
    <property type="nucleotide sequence ID" value="NC_023134.1"/>
</dbReference>